<protein>
    <submittedName>
        <fullName evidence="1">Uncharacterized protein</fullName>
    </submittedName>
</protein>
<dbReference type="HOGENOM" id="CLU_098620_0_0_14"/>
<dbReference type="EMBL" id="CP002808">
    <property type="protein sequence ID" value="AEG72582.1"/>
    <property type="molecule type" value="Genomic_DNA"/>
</dbReference>
<sequence length="227" mass="25456">MSIPIPAKAAMGALAGGATVAGGSLVYKEMSKPEVTKKSVAELIKNLKKDKRLISASALSDPSWKATWKKYREDNKSRDSDVWGVTGWTKEESIVEKDTVQGFINACKDKISREIEGDKDPLFDQVVLYCTRDTLVIDLIAETKGKTLLTKGDNFQNDTHWKAVWDLYKKDNTSSNKWNLSDWSSANNQENVPASFADECVKKSQVKEHRLDQPVYTEVLKYCTKNA</sequence>
<dbReference type="AlphaFoldDB" id="F6FGQ9"/>
<evidence type="ECO:0000313" key="1">
    <source>
        <dbReference type="EMBL" id="AEG72582.1"/>
    </source>
</evidence>
<evidence type="ECO:0000313" key="2">
    <source>
        <dbReference type="Proteomes" id="UP000007952"/>
    </source>
</evidence>
<dbReference type="Proteomes" id="UP000007952">
    <property type="component" value="Chromosome"/>
</dbReference>
<name>F6FGQ9_MYCHI</name>
<accession>F6FGQ9</accession>
<dbReference type="KEGG" id="mhf:MHF_0302"/>
<reference key="2">
    <citation type="submission" date="2011-05" db="EMBL/GenBank/DDBJ databases">
        <title>The Genome of Mycoplasma haemofelis Strain Ohio2, a pathogenic hemoplasma of the cat.</title>
        <authorList>
            <person name="Santos A.P."/>
            <person name="Guimaraes A.M.S."/>
            <person name="SanMiguel P.J."/>
            <person name="Martin S.W."/>
            <person name="Messick J.B."/>
        </authorList>
    </citation>
    <scope>NUCLEOTIDE SEQUENCE</scope>
    <source>
        <strain>Ohio2</strain>
    </source>
</reference>
<organism evidence="1 2">
    <name type="scientific">Mycoplasma haemofelis (strain Ohio2)</name>
    <dbReference type="NCBI Taxonomy" id="859194"/>
    <lineage>
        <taxon>Bacteria</taxon>
        <taxon>Bacillati</taxon>
        <taxon>Mycoplasmatota</taxon>
        <taxon>Mollicutes</taxon>
        <taxon>Mycoplasmataceae</taxon>
        <taxon>Mycoplasma</taxon>
    </lineage>
</organism>
<proteinExistence type="predicted"/>
<dbReference type="STRING" id="859194.MHF_0302"/>
<reference evidence="1 2" key="1">
    <citation type="journal article" date="2011" name="J. Bacteriol.">
        <title>Complete genome sequences of two hemotropic Mycoplasmas, Mycoplasma haemofelis strain Ohio2 and Mycoplasma suis strain Illinois.</title>
        <authorList>
            <person name="Messick J.B."/>
            <person name="Santos A.P."/>
            <person name="Guimaraes A.M."/>
        </authorList>
    </citation>
    <scope>NUCLEOTIDE SEQUENCE [LARGE SCALE GENOMIC DNA]</scope>
    <source>
        <strain evidence="1 2">Ohio2</strain>
    </source>
</reference>
<gene>
    <name evidence="1" type="ordered locus">MHF_0302</name>
</gene>
<dbReference type="BioCyc" id="MHAE859194:G1GR7-299-MONOMER"/>